<evidence type="ECO:0000256" key="1">
    <source>
        <dbReference type="ARBA" id="ARBA00004123"/>
    </source>
</evidence>
<feature type="domain" description="Exoribonuclease phosphorolytic" evidence="6">
    <location>
        <begin position="12"/>
        <end position="130"/>
    </location>
</feature>
<evidence type="ECO:0000313" key="9">
    <source>
        <dbReference type="RefSeq" id="XP_015185058.1"/>
    </source>
</evidence>
<name>A0ABM1IXX1_POLDO</name>
<dbReference type="CDD" id="cd11372">
    <property type="entry name" value="RNase_PH_RRP46"/>
    <property type="match status" value="1"/>
</dbReference>
<dbReference type="RefSeq" id="XP_015185058.1">
    <property type="nucleotide sequence ID" value="XM_015329572.1"/>
</dbReference>
<evidence type="ECO:0000256" key="3">
    <source>
        <dbReference type="ARBA" id="ARBA00022552"/>
    </source>
</evidence>
<reference evidence="9" key="1">
    <citation type="submission" date="2025-08" db="UniProtKB">
        <authorList>
            <consortium name="RefSeq"/>
        </authorList>
    </citation>
    <scope>IDENTIFICATION</scope>
    <source>
        <tissue evidence="9">Whole body</tissue>
    </source>
</reference>
<accession>A0ABM1IXX1</accession>
<dbReference type="InterPro" id="IPR027408">
    <property type="entry name" value="PNPase/RNase_PH_dom_sf"/>
</dbReference>
<dbReference type="Pfam" id="PF03725">
    <property type="entry name" value="RNase_PH_C"/>
    <property type="match status" value="1"/>
</dbReference>
<dbReference type="PANTHER" id="PTHR11953:SF1">
    <property type="entry name" value="EXOSOME COMPLEX COMPONENT RRP46"/>
    <property type="match status" value="1"/>
</dbReference>
<comment type="subcellular location">
    <subcellularLocation>
        <location evidence="1">Nucleus</location>
    </subcellularLocation>
</comment>
<evidence type="ECO:0000256" key="5">
    <source>
        <dbReference type="ARBA" id="ARBA00023242"/>
    </source>
</evidence>
<dbReference type="PANTHER" id="PTHR11953">
    <property type="entry name" value="EXOSOME COMPLEX COMPONENT"/>
    <property type="match status" value="1"/>
</dbReference>
<dbReference type="SUPFAM" id="SSF54211">
    <property type="entry name" value="Ribosomal protein S5 domain 2-like"/>
    <property type="match status" value="1"/>
</dbReference>
<evidence type="ECO:0000259" key="6">
    <source>
        <dbReference type="Pfam" id="PF01138"/>
    </source>
</evidence>
<evidence type="ECO:0000259" key="7">
    <source>
        <dbReference type="Pfam" id="PF03725"/>
    </source>
</evidence>
<dbReference type="InterPro" id="IPR050080">
    <property type="entry name" value="RNase_PH"/>
</dbReference>
<dbReference type="InterPro" id="IPR036345">
    <property type="entry name" value="ExoRNase_PH_dom2_sf"/>
</dbReference>
<keyword evidence="4" id="KW-0271">Exosome</keyword>
<dbReference type="InterPro" id="IPR020568">
    <property type="entry name" value="Ribosomal_Su5_D2-typ_SF"/>
</dbReference>
<dbReference type="InterPro" id="IPR015847">
    <property type="entry name" value="ExoRNase_PH_dom2"/>
</dbReference>
<evidence type="ECO:0000256" key="4">
    <source>
        <dbReference type="ARBA" id="ARBA00022835"/>
    </source>
</evidence>
<sequence length="220" mass="24166">MDETDTQIECALRPMICELNKLSMPDGSAMLMQGDTAVIAGVYGPIEAKAQKMIYDKASVEVVYSPLKGPQKINDRVVELYLKESCEAAIIVNLHPASAISINVQEIVDNGGLLACSINAACLALINSGISLKFTVAAVNCMIEKDTGNVILDPNSDQLQKSRAVLTFTYDSIKRNFISCQTSGRFTDKEFVECLDKCEQASTRIFEFYRDVVKKYVTAI</sequence>
<dbReference type="GeneID" id="107070980"/>
<keyword evidence="3" id="KW-0698">rRNA processing</keyword>
<proteinExistence type="inferred from homology"/>
<dbReference type="Gene3D" id="3.30.230.70">
    <property type="entry name" value="GHMP Kinase, N-terminal domain"/>
    <property type="match status" value="1"/>
</dbReference>
<keyword evidence="5" id="KW-0539">Nucleus</keyword>
<dbReference type="InterPro" id="IPR001247">
    <property type="entry name" value="ExoRNase_PH_dom1"/>
</dbReference>
<protein>
    <submittedName>
        <fullName evidence="9">Exosome complex component RRP46</fullName>
    </submittedName>
</protein>
<gene>
    <name evidence="9" type="primary">LOC107070980</name>
</gene>
<comment type="similarity">
    <text evidence="2">Belongs to the RNase PH family.</text>
</comment>
<dbReference type="Proteomes" id="UP000694924">
    <property type="component" value="Unplaced"/>
</dbReference>
<organism evidence="8 9">
    <name type="scientific">Polistes dominula</name>
    <name type="common">European paper wasp</name>
    <name type="synonym">Vespa dominula</name>
    <dbReference type="NCBI Taxonomy" id="743375"/>
    <lineage>
        <taxon>Eukaryota</taxon>
        <taxon>Metazoa</taxon>
        <taxon>Ecdysozoa</taxon>
        <taxon>Arthropoda</taxon>
        <taxon>Hexapoda</taxon>
        <taxon>Insecta</taxon>
        <taxon>Pterygota</taxon>
        <taxon>Neoptera</taxon>
        <taxon>Endopterygota</taxon>
        <taxon>Hymenoptera</taxon>
        <taxon>Apocrita</taxon>
        <taxon>Aculeata</taxon>
        <taxon>Vespoidea</taxon>
        <taxon>Vespidae</taxon>
        <taxon>Polistinae</taxon>
        <taxon>Polistini</taxon>
        <taxon>Polistes</taxon>
    </lineage>
</organism>
<dbReference type="SUPFAM" id="SSF55666">
    <property type="entry name" value="Ribonuclease PH domain 2-like"/>
    <property type="match status" value="1"/>
</dbReference>
<evidence type="ECO:0000313" key="8">
    <source>
        <dbReference type="Proteomes" id="UP000694924"/>
    </source>
</evidence>
<keyword evidence="8" id="KW-1185">Reference proteome</keyword>
<feature type="domain" description="Exoribonuclease phosphorolytic" evidence="7">
    <location>
        <begin position="136"/>
        <end position="196"/>
    </location>
</feature>
<dbReference type="Pfam" id="PF01138">
    <property type="entry name" value="RNase_PH"/>
    <property type="match status" value="1"/>
</dbReference>
<evidence type="ECO:0000256" key="2">
    <source>
        <dbReference type="ARBA" id="ARBA00006678"/>
    </source>
</evidence>